<dbReference type="InterPro" id="IPR001005">
    <property type="entry name" value="SANT/Myb"/>
</dbReference>
<dbReference type="Gene3D" id="1.10.10.60">
    <property type="entry name" value="Homeodomain-like"/>
    <property type="match status" value="1"/>
</dbReference>
<evidence type="ECO:0000259" key="2">
    <source>
        <dbReference type="PROSITE" id="PS50090"/>
    </source>
</evidence>
<dbReference type="Pfam" id="PF13921">
    <property type="entry name" value="Myb_DNA-bind_6"/>
    <property type="match status" value="1"/>
</dbReference>
<feature type="compositionally biased region" description="Basic and acidic residues" evidence="1">
    <location>
        <begin position="371"/>
        <end position="380"/>
    </location>
</feature>
<gene>
    <name evidence="4" type="ORF">CLIB1423_11S01904</name>
</gene>
<reference evidence="4" key="1">
    <citation type="submission" date="2022-03" db="EMBL/GenBank/DDBJ databases">
        <authorList>
            <person name="Legras J.-L."/>
            <person name="Devillers H."/>
            <person name="Grondin C."/>
        </authorList>
    </citation>
    <scope>NUCLEOTIDE SEQUENCE</scope>
    <source>
        <strain evidence="4">CLIB 1423</strain>
    </source>
</reference>
<evidence type="ECO:0000256" key="1">
    <source>
        <dbReference type="SAM" id="MobiDB-lite"/>
    </source>
</evidence>
<evidence type="ECO:0000313" key="5">
    <source>
        <dbReference type="Proteomes" id="UP000837801"/>
    </source>
</evidence>
<dbReference type="CDD" id="cd00167">
    <property type="entry name" value="SANT"/>
    <property type="match status" value="1"/>
</dbReference>
<dbReference type="AlphaFoldDB" id="A0A9P0QS09"/>
<protein>
    <recommendedName>
        <fullName evidence="6">Myb-like domain-containing protein</fullName>
    </recommendedName>
</protein>
<dbReference type="InterPro" id="IPR009057">
    <property type="entry name" value="Homeodomain-like_sf"/>
</dbReference>
<feature type="compositionally biased region" description="Pro residues" evidence="1">
    <location>
        <begin position="151"/>
        <end position="161"/>
    </location>
</feature>
<evidence type="ECO:0000313" key="4">
    <source>
        <dbReference type="EMBL" id="CAH2353535.1"/>
    </source>
</evidence>
<sequence>MALSISSTMQNVNLNQHNDVYEQKRQQSMQNIQNIPSISYSSNEYHYPPPIAQQAHHPSYYPVQGQRTSGAETEYMYPPHIMGQQVISPLLPPPSSLASSHIVPSVQGQGVAGQHINHSGGGGGAPHPPVPPVPSVAPGGPPGPIGSVPHTAPPLYAPGGPPSSHQYQMAAMPIQLPPSMHQSPHIYMPQQMSSQSASAQFAQYPGPGGHGPGGNPQTPGSNNPVAGPSGYYVQPRTQYYYSQPQYQGMTYSNNMMLPVHPFRPRKKSKHSTIWTSSEDRLLRELKEVQKLGWREMSSYFKDRTPNACQFRWRRLVSGVTQTSPKSKEFGVNEEDISVASQLQGESSDKLNGDRESTGSDSVNYLNGIKLETTDIKKEDDPTIPTSPNSPTSNKSPTPSSITSSSVSSPQKPRKASTEEEKHNQSINFLLN</sequence>
<feature type="compositionally biased region" description="Low complexity" evidence="1">
    <location>
        <begin position="190"/>
        <end position="205"/>
    </location>
</feature>
<dbReference type="PROSITE" id="PS50090">
    <property type="entry name" value="MYB_LIKE"/>
    <property type="match status" value="1"/>
</dbReference>
<dbReference type="Proteomes" id="UP000837801">
    <property type="component" value="Unassembled WGS sequence"/>
</dbReference>
<feature type="domain" description="HTH myb-type" evidence="3">
    <location>
        <begin position="266"/>
        <end position="320"/>
    </location>
</feature>
<comment type="caution">
    <text evidence="4">The sequence shown here is derived from an EMBL/GenBank/DDBJ whole genome shotgun (WGS) entry which is preliminary data.</text>
</comment>
<feature type="compositionally biased region" description="Basic and acidic residues" evidence="1">
    <location>
        <begin position="346"/>
        <end position="357"/>
    </location>
</feature>
<organism evidence="4 5">
    <name type="scientific">[Candida] railenensis</name>
    <dbReference type="NCBI Taxonomy" id="45579"/>
    <lineage>
        <taxon>Eukaryota</taxon>
        <taxon>Fungi</taxon>
        <taxon>Dikarya</taxon>
        <taxon>Ascomycota</taxon>
        <taxon>Saccharomycotina</taxon>
        <taxon>Pichiomycetes</taxon>
        <taxon>Debaryomycetaceae</taxon>
        <taxon>Kurtzmaniella</taxon>
    </lineage>
</organism>
<dbReference type="OrthoDB" id="2143914at2759"/>
<dbReference type="SMART" id="SM00717">
    <property type="entry name" value="SANT"/>
    <property type="match status" value="1"/>
</dbReference>
<evidence type="ECO:0000259" key="3">
    <source>
        <dbReference type="PROSITE" id="PS51294"/>
    </source>
</evidence>
<dbReference type="SUPFAM" id="SSF46689">
    <property type="entry name" value="Homeodomain-like"/>
    <property type="match status" value="1"/>
</dbReference>
<feature type="compositionally biased region" description="Pro residues" evidence="1">
    <location>
        <begin position="126"/>
        <end position="144"/>
    </location>
</feature>
<feature type="region of interest" description="Disordered" evidence="1">
    <location>
        <begin position="319"/>
        <end position="431"/>
    </location>
</feature>
<feature type="compositionally biased region" description="Low complexity" evidence="1">
    <location>
        <begin position="382"/>
        <end position="409"/>
    </location>
</feature>
<accession>A0A9P0QS09</accession>
<keyword evidence="5" id="KW-1185">Reference proteome</keyword>
<dbReference type="EMBL" id="CAKXYY010000011">
    <property type="protein sequence ID" value="CAH2353535.1"/>
    <property type="molecule type" value="Genomic_DNA"/>
</dbReference>
<evidence type="ECO:0008006" key="6">
    <source>
        <dbReference type="Google" id="ProtNLM"/>
    </source>
</evidence>
<feature type="domain" description="Myb-like" evidence="2">
    <location>
        <begin position="266"/>
        <end position="316"/>
    </location>
</feature>
<dbReference type="PROSITE" id="PS51294">
    <property type="entry name" value="HTH_MYB"/>
    <property type="match status" value="1"/>
</dbReference>
<feature type="region of interest" description="Disordered" evidence="1">
    <location>
        <begin position="106"/>
        <end position="229"/>
    </location>
</feature>
<name>A0A9P0QS09_9ASCO</name>
<proteinExistence type="predicted"/>
<dbReference type="InterPro" id="IPR017930">
    <property type="entry name" value="Myb_dom"/>
</dbReference>